<gene>
    <name evidence="1" type="ORF">FBZ83_12624</name>
</gene>
<evidence type="ECO:0000313" key="1">
    <source>
        <dbReference type="EMBL" id="TWA73957.1"/>
    </source>
</evidence>
<dbReference type="EMBL" id="VITH01000026">
    <property type="protein sequence ID" value="TWA73957.1"/>
    <property type="molecule type" value="Genomic_DNA"/>
</dbReference>
<protein>
    <submittedName>
        <fullName evidence="1">Uncharacterized protein</fullName>
    </submittedName>
</protein>
<name>A0A560BMV9_AZOBR</name>
<sequence>MKRPPQFATEADLCSAFVAQLPPGWTAYPETAGWDILLVHTSGVQAGVQAKLRLNAKVLAQASENYWDLENPGPDYRAILVPAEASTDLEALAAYCSMTVVRCWPPQTYWMSSKGSHSPDLPGTVGSHESYWFPLLPTKRHPLPDYVPDVTAGASAPRTLSRWKVSALRVQALLDETGYVTRQDFKALQIDIRRWIAGGWQAWLEAVPNSSTDDIGFPHFRRGTTMPDFGAQHPEVYPQVKATMADWMPKWRSAGEVTQ</sequence>
<dbReference type="Proteomes" id="UP000318529">
    <property type="component" value="Unassembled WGS sequence"/>
</dbReference>
<dbReference type="RefSeq" id="WP_145690708.1">
    <property type="nucleotide sequence ID" value="NZ_VITH01000026.1"/>
</dbReference>
<comment type="caution">
    <text evidence="1">The sequence shown here is derived from an EMBL/GenBank/DDBJ whole genome shotgun (WGS) entry which is preliminary data.</text>
</comment>
<reference evidence="1 2" key="1">
    <citation type="submission" date="2019-06" db="EMBL/GenBank/DDBJ databases">
        <title>Genomic Encyclopedia of Type Strains, Phase IV (KMG-V): Genome sequencing to study the core and pangenomes of soil and plant-associated prokaryotes.</title>
        <authorList>
            <person name="Whitman W."/>
        </authorList>
    </citation>
    <scope>NUCLEOTIDE SEQUENCE [LARGE SCALE GENOMIC DNA]</scope>
    <source>
        <strain evidence="1 2">BR 11650</strain>
    </source>
</reference>
<dbReference type="AlphaFoldDB" id="A0A560BMV9"/>
<organism evidence="1 2">
    <name type="scientific">Azospirillum brasilense</name>
    <dbReference type="NCBI Taxonomy" id="192"/>
    <lineage>
        <taxon>Bacteria</taxon>
        <taxon>Pseudomonadati</taxon>
        <taxon>Pseudomonadota</taxon>
        <taxon>Alphaproteobacteria</taxon>
        <taxon>Rhodospirillales</taxon>
        <taxon>Azospirillaceae</taxon>
        <taxon>Azospirillum</taxon>
    </lineage>
</organism>
<accession>A0A560BMV9</accession>
<proteinExistence type="predicted"/>
<evidence type="ECO:0000313" key="2">
    <source>
        <dbReference type="Proteomes" id="UP000318529"/>
    </source>
</evidence>